<comment type="caution">
    <text evidence="1">The sequence shown here is derived from an EMBL/GenBank/DDBJ whole genome shotgun (WGS) entry which is preliminary data.</text>
</comment>
<evidence type="ECO:0000313" key="1">
    <source>
        <dbReference type="EMBL" id="KKB96693.1"/>
    </source>
</evidence>
<protein>
    <submittedName>
        <fullName evidence="1">Uncharacterized protein</fullName>
    </submittedName>
</protein>
<keyword evidence="2" id="KW-1185">Reference proteome</keyword>
<gene>
    <name evidence="1" type="ORF">SZ25_00187</name>
</gene>
<evidence type="ECO:0000313" key="2">
    <source>
        <dbReference type="Proteomes" id="UP000033358"/>
    </source>
</evidence>
<proteinExistence type="predicted"/>
<sequence length="87" mass="10488">MKHHTTPYFLYDSSEGCHLRTRSFVFLRQNERVRSTKIFNLQQSTIKNKERWIPSLQFIFFEDKYRSRMTPPPYPKASRCIKNCGVV</sequence>
<accession>A0A0F5MPG4</accession>
<reference evidence="1 2" key="1">
    <citation type="submission" date="2015-02" db="EMBL/GenBank/DDBJ databases">
        <title>Single cell genomics of a rare environmental alphaproteobacterium provides unique insights into Rickettsiaceae evolution.</title>
        <authorList>
            <person name="Martijn J."/>
            <person name="Schulz F."/>
            <person name="Zaremba-Niedzwiedzka K."/>
            <person name="Viklund J."/>
            <person name="Stepanauskas R."/>
            <person name="Andersson S.G.E."/>
            <person name="Horn M."/>
            <person name="Guy L."/>
            <person name="Ettema T.J.G."/>
        </authorList>
    </citation>
    <scope>NUCLEOTIDE SEQUENCE [LARGE SCALE GENOMIC DNA]</scope>
    <source>
        <strain evidence="1 2">SCGC AAA041-L04</strain>
    </source>
</reference>
<dbReference type="AlphaFoldDB" id="A0A0F5MPG4"/>
<dbReference type="Proteomes" id="UP000033358">
    <property type="component" value="Unassembled WGS sequence"/>
</dbReference>
<name>A0A0F5MPG4_9RICK</name>
<organism evidence="1 2">
    <name type="scientific">Candidatus Arcanibacter lacustris</name>
    <dbReference type="NCBI Taxonomy" id="1607817"/>
    <lineage>
        <taxon>Bacteria</taxon>
        <taxon>Pseudomonadati</taxon>
        <taxon>Pseudomonadota</taxon>
        <taxon>Alphaproteobacteria</taxon>
        <taxon>Rickettsiales</taxon>
        <taxon>Candidatus Arcanibacter</taxon>
    </lineage>
</organism>
<dbReference type="EMBL" id="JYHA01000029">
    <property type="protein sequence ID" value="KKB96693.1"/>
    <property type="molecule type" value="Genomic_DNA"/>
</dbReference>